<dbReference type="GO" id="GO:0019264">
    <property type="term" value="P:glycine biosynthetic process from serine"/>
    <property type="evidence" value="ECO:0007669"/>
    <property type="project" value="UniProtKB-UniRule"/>
</dbReference>
<dbReference type="AlphaFoldDB" id="A0AAJ6BJU8"/>
<dbReference type="PANTHER" id="PTHR11680:SF35">
    <property type="entry name" value="SERINE HYDROXYMETHYLTRANSFERASE 1"/>
    <property type="match status" value="1"/>
</dbReference>
<evidence type="ECO:0000256" key="9">
    <source>
        <dbReference type="ARBA" id="ARBA00022679"/>
    </source>
</evidence>
<evidence type="ECO:0000256" key="2">
    <source>
        <dbReference type="ARBA" id="ARBA00001933"/>
    </source>
</evidence>
<comment type="pathway">
    <text evidence="11">Amino-acid biosynthesis; glycine biosynthesis; glycine from L-serine: step 1/1.</text>
</comment>
<evidence type="ECO:0000256" key="10">
    <source>
        <dbReference type="ARBA" id="ARBA00022898"/>
    </source>
</evidence>
<evidence type="ECO:0000256" key="11">
    <source>
        <dbReference type="HAMAP-Rule" id="MF_00051"/>
    </source>
</evidence>
<comment type="similarity">
    <text evidence="4 11">Belongs to the SHMT family.</text>
</comment>
<dbReference type="PIRSF" id="PIRSF000412">
    <property type="entry name" value="SHMT"/>
    <property type="match status" value="1"/>
</dbReference>
<comment type="pathway">
    <text evidence="11">One-carbon metabolism; tetrahydrofolate interconversion.</text>
</comment>
<gene>
    <name evidence="11" type="primary">glyA</name>
    <name evidence="14" type="ORF">P0Y53_09625</name>
</gene>
<keyword evidence="9 11" id="KW-0808">Transferase</keyword>
<name>A0AAJ6BJU8_9BACT</name>
<feature type="binding site" evidence="11">
    <location>
        <position position="113"/>
    </location>
    <ligand>
        <name>(6S)-5,6,7,8-tetrahydrofolate</name>
        <dbReference type="ChEBI" id="CHEBI:57453"/>
    </ligand>
</feature>
<evidence type="ECO:0000256" key="7">
    <source>
        <dbReference type="ARBA" id="ARBA00022563"/>
    </source>
</evidence>
<dbReference type="GO" id="GO:0004372">
    <property type="term" value="F:glycine hydroxymethyltransferase activity"/>
    <property type="evidence" value="ECO:0007669"/>
    <property type="project" value="UniProtKB-UniRule"/>
</dbReference>
<evidence type="ECO:0000313" key="14">
    <source>
        <dbReference type="EMBL" id="WEK37761.1"/>
    </source>
</evidence>
<protein>
    <recommendedName>
        <fullName evidence="11">Serine hydroxymethyltransferase</fullName>
        <shortName evidence="11">SHMT</shortName>
        <shortName evidence="11">Serine methylase</shortName>
        <ecNumber evidence="11">2.1.2.1</ecNumber>
    </recommendedName>
</protein>
<dbReference type="HAMAP" id="MF_00051">
    <property type="entry name" value="SHMT"/>
    <property type="match status" value="1"/>
</dbReference>
<dbReference type="NCBIfam" id="NF000586">
    <property type="entry name" value="PRK00011.1"/>
    <property type="match status" value="1"/>
</dbReference>
<accession>A0AAJ6BJU8</accession>
<feature type="binding site" evidence="11">
    <location>
        <begin position="361"/>
        <end position="363"/>
    </location>
    <ligand>
        <name>(6S)-5,6,7,8-tetrahydrofolate</name>
        <dbReference type="ChEBI" id="CHEBI:57453"/>
    </ligand>
</feature>
<dbReference type="Proteomes" id="UP001220610">
    <property type="component" value="Chromosome"/>
</dbReference>
<dbReference type="Gene3D" id="3.40.640.10">
    <property type="entry name" value="Type I PLP-dependent aspartate aminotransferase-like (Major domain)"/>
    <property type="match status" value="1"/>
</dbReference>
<dbReference type="EC" id="2.1.2.1" evidence="11"/>
<dbReference type="GO" id="GO:0035999">
    <property type="term" value="P:tetrahydrofolate interconversion"/>
    <property type="evidence" value="ECO:0007669"/>
    <property type="project" value="UniProtKB-UniRule"/>
</dbReference>
<evidence type="ECO:0000259" key="13">
    <source>
        <dbReference type="Pfam" id="PF00464"/>
    </source>
</evidence>
<feature type="domain" description="Serine hydroxymethyltransferase-like" evidence="13">
    <location>
        <begin position="2"/>
        <end position="392"/>
    </location>
</feature>
<evidence type="ECO:0000256" key="12">
    <source>
        <dbReference type="PIRSR" id="PIRSR000412-50"/>
    </source>
</evidence>
<comment type="subunit">
    <text evidence="5 11">Homodimer.</text>
</comment>
<dbReference type="FunFam" id="3.90.1150.10:FF:000003">
    <property type="entry name" value="Serine hydroxymethyltransferase"/>
    <property type="match status" value="1"/>
</dbReference>
<evidence type="ECO:0000313" key="15">
    <source>
        <dbReference type="Proteomes" id="UP001220610"/>
    </source>
</evidence>
<feature type="binding site" evidence="11">
    <location>
        <begin position="117"/>
        <end position="119"/>
    </location>
    <ligand>
        <name>(6S)-5,6,7,8-tetrahydrofolate</name>
        <dbReference type="ChEBI" id="CHEBI:57453"/>
    </ligand>
</feature>
<dbReference type="FunFam" id="3.40.640.10:FF:000001">
    <property type="entry name" value="Serine hydroxymethyltransferase"/>
    <property type="match status" value="1"/>
</dbReference>
<dbReference type="SUPFAM" id="SSF53383">
    <property type="entry name" value="PLP-dependent transferases"/>
    <property type="match status" value="1"/>
</dbReference>
<dbReference type="InterPro" id="IPR019798">
    <property type="entry name" value="Ser_HO-MeTrfase_PLP_BS"/>
</dbReference>
<evidence type="ECO:0000256" key="3">
    <source>
        <dbReference type="ARBA" id="ARBA00004496"/>
    </source>
</evidence>
<feature type="modified residue" description="N6-(pyridoxal phosphate)lysine" evidence="11 12">
    <location>
        <position position="222"/>
    </location>
</feature>
<dbReference type="InterPro" id="IPR049943">
    <property type="entry name" value="Ser_HO-MeTrfase-like"/>
</dbReference>
<dbReference type="GO" id="GO:0005829">
    <property type="term" value="C:cytosol"/>
    <property type="evidence" value="ECO:0007669"/>
    <property type="project" value="TreeGrafter"/>
</dbReference>
<dbReference type="InterPro" id="IPR039429">
    <property type="entry name" value="SHMT-like_dom"/>
</dbReference>
<dbReference type="InterPro" id="IPR015424">
    <property type="entry name" value="PyrdxlP-dep_Trfase"/>
</dbReference>
<keyword evidence="7 11" id="KW-0554">One-carbon metabolism</keyword>
<feature type="site" description="Plays an important role in substrate specificity" evidence="11">
    <location>
        <position position="221"/>
    </location>
</feature>
<comment type="function">
    <text evidence="11">Catalyzes the reversible interconversion of serine and glycine with tetrahydrofolate (THF) serving as the one-carbon carrier. This reaction serves as the major source of one-carbon groups required for the biosynthesis of purines, thymidylate, methionine, and other important biomolecules. Also exhibits THF-independent aldolase activity toward beta-hydroxyamino acids, producing glycine and aldehydes, via a retro-aldol mechanism.</text>
</comment>
<sequence>MQKDTLVFDLLRKELDRQRHGIELIASENFTSFPVMQAMGSVATNKYAEGYPGKRYYGGCEVIDELEQLAIDRLKQIFNTSWANVQPHSGAQANTAVFLACLKPGDKILGLDLSMGGHLTHGSPANFSGKTYQALFYGVKKETGLVDYDQLEATALAEKPKMIICGASAYSRDWDYARIRAVADKIGALVLADIAHPAGLIAKGLLNDPFDHCHIVTSTTHKTLRGPRGGIIMLRNDFENPFGIKDPKGNTRTMSALLDLAVFPGIQGGPLEHVIAGKAVAFGEILSDEFTAYGKQVQENAQAMAAALVNRGYNLISNGTDNHLMLIDLRNKNLTGKKAQETLDKAHITLNKNAVPFDDKSPFVTSGIRIGVPAITTRGMKTGDMETVVALIDKVLNNTDDENVISSVKGDVQTFMKQFPLYPELG</sequence>
<dbReference type="PROSITE" id="PS00096">
    <property type="entry name" value="SHMT"/>
    <property type="match status" value="1"/>
</dbReference>
<dbReference type="Pfam" id="PF00464">
    <property type="entry name" value="SHMT"/>
    <property type="match status" value="1"/>
</dbReference>
<keyword evidence="8 11" id="KW-0028">Amino-acid biosynthesis</keyword>
<dbReference type="Gene3D" id="3.90.1150.10">
    <property type="entry name" value="Aspartate Aminotransferase, domain 1"/>
    <property type="match status" value="1"/>
</dbReference>
<dbReference type="GO" id="GO:0030170">
    <property type="term" value="F:pyridoxal phosphate binding"/>
    <property type="evidence" value="ECO:0007669"/>
    <property type="project" value="UniProtKB-UniRule"/>
</dbReference>
<evidence type="ECO:0000256" key="1">
    <source>
        <dbReference type="ARBA" id="ARBA00001528"/>
    </source>
</evidence>
<evidence type="ECO:0000256" key="8">
    <source>
        <dbReference type="ARBA" id="ARBA00022605"/>
    </source>
</evidence>
<dbReference type="EMBL" id="CP119311">
    <property type="protein sequence ID" value="WEK37761.1"/>
    <property type="molecule type" value="Genomic_DNA"/>
</dbReference>
<evidence type="ECO:0000256" key="4">
    <source>
        <dbReference type="ARBA" id="ARBA00006376"/>
    </source>
</evidence>
<dbReference type="InterPro" id="IPR015422">
    <property type="entry name" value="PyrdxlP-dep_Trfase_small"/>
</dbReference>
<dbReference type="InterPro" id="IPR015421">
    <property type="entry name" value="PyrdxlP-dep_Trfase_major"/>
</dbReference>
<reference evidence="14" key="1">
    <citation type="submission" date="2023-03" db="EMBL/GenBank/DDBJ databases">
        <title>Andean soil-derived lignocellulolytic bacterial consortium as a source of novel taxa and putative plastic-active enzymes.</title>
        <authorList>
            <person name="Diaz-Garcia L."/>
            <person name="Chuvochina M."/>
            <person name="Feuerriegel G."/>
            <person name="Bunk B."/>
            <person name="Sproer C."/>
            <person name="Streit W.R."/>
            <person name="Rodriguez L.M."/>
            <person name="Overmann J."/>
            <person name="Jimenez D.J."/>
        </authorList>
    </citation>
    <scope>NUCLEOTIDE SEQUENCE</scope>
    <source>
        <strain evidence="14">MAG 7</strain>
    </source>
</reference>
<keyword evidence="10 11" id="KW-0663">Pyridoxal phosphate</keyword>
<organism evidence="14 15">
    <name type="scientific">Candidatus Pseudobacter hemicellulosilyticus</name>
    <dbReference type="NCBI Taxonomy" id="3121375"/>
    <lineage>
        <taxon>Bacteria</taxon>
        <taxon>Pseudomonadati</taxon>
        <taxon>Bacteroidota</taxon>
        <taxon>Chitinophagia</taxon>
        <taxon>Chitinophagales</taxon>
        <taxon>Chitinophagaceae</taxon>
        <taxon>Pseudobacter</taxon>
    </lineage>
</organism>
<comment type="caution">
    <text evidence="11">Lacks conserved residue(s) required for the propagation of feature annotation.</text>
</comment>
<comment type="cofactor">
    <cofactor evidence="2 11 12">
        <name>pyridoxal 5'-phosphate</name>
        <dbReference type="ChEBI" id="CHEBI:597326"/>
    </cofactor>
</comment>
<comment type="catalytic activity">
    <reaction evidence="1 11">
        <text>(6R)-5,10-methylene-5,6,7,8-tetrahydrofolate + glycine + H2O = (6S)-5,6,7,8-tetrahydrofolate + L-serine</text>
        <dbReference type="Rhea" id="RHEA:15481"/>
        <dbReference type="ChEBI" id="CHEBI:15377"/>
        <dbReference type="ChEBI" id="CHEBI:15636"/>
        <dbReference type="ChEBI" id="CHEBI:33384"/>
        <dbReference type="ChEBI" id="CHEBI:57305"/>
        <dbReference type="ChEBI" id="CHEBI:57453"/>
        <dbReference type="EC" id="2.1.2.1"/>
    </reaction>
</comment>
<evidence type="ECO:0000256" key="6">
    <source>
        <dbReference type="ARBA" id="ARBA00022490"/>
    </source>
</evidence>
<dbReference type="InterPro" id="IPR001085">
    <property type="entry name" value="Ser_HO-MeTrfase"/>
</dbReference>
<evidence type="ECO:0000256" key="5">
    <source>
        <dbReference type="ARBA" id="ARBA00011738"/>
    </source>
</evidence>
<dbReference type="PANTHER" id="PTHR11680">
    <property type="entry name" value="SERINE HYDROXYMETHYLTRANSFERASE"/>
    <property type="match status" value="1"/>
</dbReference>
<comment type="subcellular location">
    <subcellularLocation>
        <location evidence="3 11">Cytoplasm</location>
    </subcellularLocation>
</comment>
<keyword evidence="6 11" id="KW-0963">Cytoplasm</keyword>
<proteinExistence type="inferred from homology"/>
<dbReference type="CDD" id="cd00378">
    <property type="entry name" value="SHMT"/>
    <property type="match status" value="1"/>
</dbReference>